<proteinExistence type="predicted"/>
<evidence type="ECO:0000313" key="1">
    <source>
        <dbReference type="EMBL" id="GAA2640514.1"/>
    </source>
</evidence>
<dbReference type="Proteomes" id="UP001500151">
    <property type="component" value="Unassembled WGS sequence"/>
</dbReference>
<sequence length="82" mass="9099">MLALDTYELLRLLDTWLRQDLVPALHDNTRVVLAGREPPVSGWLTDFGGLLRTVPLGSLPPADAEELLRRRVLGTHSASAKR</sequence>
<reference evidence="2" key="1">
    <citation type="journal article" date="2019" name="Int. J. Syst. Evol. Microbiol.">
        <title>The Global Catalogue of Microorganisms (GCM) 10K type strain sequencing project: providing services to taxonomists for standard genome sequencing and annotation.</title>
        <authorList>
            <consortium name="The Broad Institute Genomics Platform"/>
            <consortium name="The Broad Institute Genome Sequencing Center for Infectious Disease"/>
            <person name="Wu L."/>
            <person name="Ma J."/>
        </authorList>
    </citation>
    <scope>NUCLEOTIDE SEQUENCE [LARGE SCALE GENOMIC DNA]</scope>
    <source>
        <strain evidence="2">JCM 4524</strain>
    </source>
</reference>
<protein>
    <submittedName>
        <fullName evidence="1">Uncharacterized protein</fullName>
    </submittedName>
</protein>
<dbReference type="EMBL" id="BAAASJ010000039">
    <property type="protein sequence ID" value="GAA2640514.1"/>
    <property type="molecule type" value="Genomic_DNA"/>
</dbReference>
<name>A0ABP6DDQ4_9ACTN</name>
<gene>
    <name evidence="1" type="ORF">GCM10010307_40860</name>
</gene>
<evidence type="ECO:0000313" key="2">
    <source>
        <dbReference type="Proteomes" id="UP001500151"/>
    </source>
</evidence>
<accession>A0ABP6DDQ4</accession>
<dbReference type="RefSeq" id="WP_344391779.1">
    <property type="nucleotide sequence ID" value="NZ_BAAASJ010000039.1"/>
</dbReference>
<organism evidence="1 2">
    <name type="scientific">Streptomyces vastus</name>
    <dbReference type="NCBI Taxonomy" id="285451"/>
    <lineage>
        <taxon>Bacteria</taxon>
        <taxon>Bacillati</taxon>
        <taxon>Actinomycetota</taxon>
        <taxon>Actinomycetes</taxon>
        <taxon>Kitasatosporales</taxon>
        <taxon>Streptomycetaceae</taxon>
        <taxon>Streptomyces</taxon>
    </lineage>
</organism>
<comment type="caution">
    <text evidence="1">The sequence shown here is derived from an EMBL/GenBank/DDBJ whole genome shotgun (WGS) entry which is preliminary data.</text>
</comment>
<keyword evidence="2" id="KW-1185">Reference proteome</keyword>